<keyword evidence="2" id="KW-0963">Cytoplasm</keyword>
<dbReference type="GO" id="GO:0006281">
    <property type="term" value="P:DNA repair"/>
    <property type="evidence" value="ECO:0007669"/>
    <property type="project" value="UniProtKB-KW"/>
</dbReference>
<dbReference type="Proteomes" id="UP000029080">
    <property type="component" value="Unassembled WGS sequence"/>
</dbReference>
<dbReference type="RefSeq" id="WP_034533893.1">
    <property type="nucleotide sequence ID" value="NZ_JAXEUP010000009.1"/>
</dbReference>
<dbReference type="Pfam" id="PF00005">
    <property type="entry name" value="ABC_tran"/>
    <property type="match status" value="1"/>
</dbReference>
<dbReference type="EMBL" id="JGZU01000016">
    <property type="protein sequence ID" value="KFJ05124.1"/>
    <property type="molecule type" value="Genomic_DNA"/>
</dbReference>
<comment type="caution">
    <text evidence="15">The sequence shown here is derived from an EMBL/GenBank/DDBJ whole genome shotgun (WGS) entry which is preliminary data.</text>
</comment>
<dbReference type="GO" id="GO:0005737">
    <property type="term" value="C:cytoplasm"/>
    <property type="evidence" value="ECO:0007669"/>
    <property type="project" value="UniProtKB-SubCell"/>
</dbReference>
<keyword evidence="6" id="KW-0228">DNA excision</keyword>
<evidence type="ECO:0000256" key="7">
    <source>
        <dbReference type="ARBA" id="ARBA00022840"/>
    </source>
</evidence>
<evidence type="ECO:0000313" key="16">
    <source>
        <dbReference type="Proteomes" id="UP000029080"/>
    </source>
</evidence>
<dbReference type="eggNOG" id="COG0178">
    <property type="taxonomic scope" value="Bacteria"/>
</dbReference>
<keyword evidence="8" id="KW-0267">Excision nuclease</keyword>
<feature type="domain" description="ABC transporter" evidence="14">
    <location>
        <begin position="478"/>
        <end position="784"/>
    </location>
</feature>
<evidence type="ECO:0000313" key="15">
    <source>
        <dbReference type="EMBL" id="KFJ05124.1"/>
    </source>
</evidence>
<dbReference type="GO" id="GO:0003677">
    <property type="term" value="F:DNA binding"/>
    <property type="evidence" value="ECO:0007669"/>
    <property type="project" value="UniProtKB-KW"/>
</dbReference>
<organism evidence="15 16">
    <name type="scientific">Bifidobacterium tsurumiense</name>
    <dbReference type="NCBI Taxonomy" id="356829"/>
    <lineage>
        <taxon>Bacteria</taxon>
        <taxon>Bacillati</taxon>
        <taxon>Actinomycetota</taxon>
        <taxon>Actinomycetes</taxon>
        <taxon>Bifidobacteriales</taxon>
        <taxon>Bifidobacteriaceae</taxon>
        <taxon>Bifidobacterium</taxon>
    </lineage>
</organism>
<sequence length="793" mass="84304">MTTETKTASPFGAIRVRGARENNLKNVNVDIPKHALTVFTGVSGSGKSSLVFDTVAAESERLLNETHSAFVQGFLKTPPRPDTDVLEGVTAAITVGQEPMGANPRSTVGTATDVDAMLRALFARLAQPHIGGAQAYSFNVPTVSGAGAITVNKGGRTLASKKTFTQVGGMCPRCEGRGEVSDLDLTAVVDMDKSLNDGAILVPGYKVGGWAVKQYAESGLYPADKLISSFNKRQLETFLYGEATKVKVSDINITVEGLINKIRKSILSKDPESLQPHLKAFIEKAATFAVCDVCGGTRLSEEARHSYIEGKSIADLSGMEVRELADWIDALEDPAVAPLVKNISKTLRSMVHVGLGYLSLSRATGTLSGGEAQRIRMVRHLNSALSDITYIFDEPTTGLHPHDVARMNQLLLDLRDKGNTVLVVEHDPETIALADHVIDMGPGAGSAGGTVIYEGDVEGLKQADTPTGRHLDDSETVKQGNDIRKPQGYIEIRDAHIHNLQHIDVNIPKGVLCAITGVAGSGKSSLIPGSLPRNLDAVIVDQSAIKGSSRSNPATWTGMLEPIRKAFAKENGVKPALFSANSEGACPNCNGAGVIRTELGFMETVTTPCEVCDGRRFDDSVLQYRLGGLNIVETLDLSAQQAAEHFAMEAKIPAARKICEALTAVGLGYLGLGQSLSTLSGGERQRLKLAVHMMDQDSSILVLDEPTTGLHMQDVRALLALMDKLVDSGKSVIVVEHNLAVMAHADWIIDIGPGAGSDGGNVVFEGTPEELVNKTEAGKGTLTGKHLAAHVRK</sequence>
<dbReference type="Gene3D" id="1.20.1580.10">
    <property type="entry name" value="ABC transporter ATPase like domain"/>
    <property type="match status" value="2"/>
</dbReference>
<evidence type="ECO:0000256" key="3">
    <source>
        <dbReference type="ARBA" id="ARBA00022737"/>
    </source>
</evidence>
<keyword evidence="5" id="KW-0227">DNA damage</keyword>
<keyword evidence="4" id="KW-0547">Nucleotide-binding</keyword>
<evidence type="ECO:0000256" key="5">
    <source>
        <dbReference type="ARBA" id="ARBA00022763"/>
    </source>
</evidence>
<dbReference type="GO" id="GO:0004518">
    <property type="term" value="F:nuclease activity"/>
    <property type="evidence" value="ECO:0007669"/>
    <property type="project" value="UniProtKB-KW"/>
</dbReference>
<name>A0A087EBH3_9BIFI</name>
<gene>
    <name evidence="15" type="ORF">BITS_1665</name>
</gene>
<evidence type="ECO:0000256" key="12">
    <source>
        <dbReference type="ARBA" id="ARBA00039316"/>
    </source>
</evidence>
<dbReference type="InterPro" id="IPR027417">
    <property type="entry name" value="P-loop_NTPase"/>
</dbReference>
<dbReference type="PROSITE" id="PS50893">
    <property type="entry name" value="ABC_TRANSPORTER_2"/>
    <property type="match status" value="2"/>
</dbReference>
<evidence type="ECO:0000256" key="6">
    <source>
        <dbReference type="ARBA" id="ARBA00022769"/>
    </source>
</evidence>
<feature type="domain" description="ABC transporter" evidence="14">
    <location>
        <begin position="135"/>
        <end position="467"/>
    </location>
</feature>
<reference evidence="15 16" key="1">
    <citation type="submission" date="2014-03" db="EMBL/GenBank/DDBJ databases">
        <title>Genomics of Bifidobacteria.</title>
        <authorList>
            <person name="Ventura M."/>
            <person name="Milani C."/>
            <person name="Lugli G.A."/>
        </authorList>
    </citation>
    <scope>NUCLEOTIDE SEQUENCE [LARGE SCALE GENOMIC DNA]</scope>
    <source>
        <strain evidence="15 16">JCM 13495</strain>
    </source>
</reference>
<dbReference type="SUPFAM" id="SSF52540">
    <property type="entry name" value="P-loop containing nucleoside triphosphate hydrolases"/>
    <property type="match status" value="2"/>
</dbReference>
<evidence type="ECO:0000259" key="14">
    <source>
        <dbReference type="PROSITE" id="PS50893"/>
    </source>
</evidence>
<dbReference type="STRING" id="356829.BITS_1665"/>
<evidence type="ECO:0000256" key="2">
    <source>
        <dbReference type="ARBA" id="ARBA00022490"/>
    </source>
</evidence>
<keyword evidence="7" id="KW-0067">ATP-binding</keyword>
<dbReference type="PANTHER" id="PTHR43152:SF2">
    <property type="entry name" value="DRUG RESISTANCE ABC TRANSPORTER"/>
    <property type="match status" value="1"/>
</dbReference>
<proteinExistence type="inferred from homology"/>
<evidence type="ECO:0000256" key="4">
    <source>
        <dbReference type="ARBA" id="ARBA00022741"/>
    </source>
</evidence>
<keyword evidence="10" id="KW-0234">DNA repair</keyword>
<comment type="subcellular location">
    <subcellularLocation>
        <location evidence="1">Cytoplasm</location>
    </subcellularLocation>
</comment>
<dbReference type="AlphaFoldDB" id="A0A087EBH3"/>
<evidence type="ECO:0000256" key="11">
    <source>
        <dbReference type="ARBA" id="ARBA00038000"/>
    </source>
</evidence>
<dbReference type="GO" id="GO:0016887">
    <property type="term" value="F:ATP hydrolysis activity"/>
    <property type="evidence" value="ECO:0007669"/>
    <property type="project" value="InterPro"/>
</dbReference>
<evidence type="ECO:0000256" key="8">
    <source>
        <dbReference type="ARBA" id="ARBA00022881"/>
    </source>
</evidence>
<dbReference type="Gene3D" id="1.10.8.280">
    <property type="entry name" value="ABC transporter ATPase domain-like"/>
    <property type="match status" value="1"/>
</dbReference>
<comment type="similarity">
    <text evidence="11">Belongs to the ABC transporter superfamily. UvrA family.</text>
</comment>
<accession>A0A087EBH3</accession>
<evidence type="ECO:0000256" key="10">
    <source>
        <dbReference type="ARBA" id="ARBA00023204"/>
    </source>
</evidence>
<evidence type="ECO:0000256" key="13">
    <source>
        <dbReference type="ARBA" id="ARBA00042156"/>
    </source>
</evidence>
<evidence type="ECO:0000256" key="1">
    <source>
        <dbReference type="ARBA" id="ARBA00004496"/>
    </source>
</evidence>
<dbReference type="PANTHER" id="PTHR43152">
    <property type="entry name" value="UVRABC SYSTEM PROTEIN A"/>
    <property type="match status" value="1"/>
</dbReference>
<dbReference type="GO" id="GO:0005524">
    <property type="term" value="F:ATP binding"/>
    <property type="evidence" value="ECO:0007669"/>
    <property type="project" value="UniProtKB-KW"/>
</dbReference>
<dbReference type="InterPro" id="IPR003439">
    <property type="entry name" value="ABC_transporter-like_ATP-bd"/>
</dbReference>
<keyword evidence="9" id="KW-0238">DNA-binding</keyword>
<dbReference type="Gene3D" id="3.40.50.300">
    <property type="entry name" value="P-loop containing nucleotide triphosphate hydrolases"/>
    <property type="match status" value="2"/>
</dbReference>
<evidence type="ECO:0000256" key="9">
    <source>
        <dbReference type="ARBA" id="ARBA00023125"/>
    </source>
</evidence>
<keyword evidence="3" id="KW-0677">Repeat</keyword>
<keyword evidence="16" id="KW-1185">Reference proteome</keyword>
<protein>
    <recommendedName>
        <fullName evidence="12">UvrABC system protein A</fullName>
    </recommendedName>
    <alternativeName>
        <fullName evidence="13">Excinuclease ABC subunit A</fullName>
    </alternativeName>
</protein>